<protein>
    <submittedName>
        <fullName evidence="2">Helix-turn-helix transcriptional regulator</fullName>
    </submittedName>
</protein>
<dbReference type="InterPro" id="IPR010982">
    <property type="entry name" value="Lambda_DNA-bd_dom_sf"/>
</dbReference>
<dbReference type="CDD" id="cd00093">
    <property type="entry name" value="HTH_XRE"/>
    <property type="match status" value="1"/>
</dbReference>
<dbReference type="Gene3D" id="1.10.260.40">
    <property type="entry name" value="lambda repressor-like DNA-binding domains"/>
    <property type="match status" value="1"/>
</dbReference>
<dbReference type="EMBL" id="CP108482">
    <property type="protein sequence ID" value="WUS58944.1"/>
    <property type="molecule type" value="Genomic_DNA"/>
</dbReference>
<dbReference type="SUPFAM" id="SSF47413">
    <property type="entry name" value="lambda repressor-like DNA-binding domains"/>
    <property type="match status" value="1"/>
</dbReference>
<dbReference type="RefSeq" id="WP_329494906.1">
    <property type="nucleotide sequence ID" value="NZ_CP108460.1"/>
</dbReference>
<dbReference type="SMART" id="SM00530">
    <property type="entry name" value="HTH_XRE"/>
    <property type="match status" value="1"/>
</dbReference>
<evidence type="ECO:0000313" key="2">
    <source>
        <dbReference type="EMBL" id="WUS58944.1"/>
    </source>
</evidence>
<proteinExistence type="predicted"/>
<dbReference type="Pfam" id="PF17765">
    <property type="entry name" value="MLTR_LBD"/>
    <property type="match status" value="1"/>
</dbReference>
<keyword evidence="3" id="KW-1185">Reference proteome</keyword>
<dbReference type="InterPro" id="IPR041413">
    <property type="entry name" value="MLTR_LBD"/>
</dbReference>
<dbReference type="Proteomes" id="UP001432014">
    <property type="component" value="Chromosome"/>
</dbReference>
<dbReference type="PANTHER" id="PTHR35010">
    <property type="entry name" value="BLL4672 PROTEIN-RELATED"/>
    <property type="match status" value="1"/>
</dbReference>
<dbReference type="Gene3D" id="3.30.450.180">
    <property type="match status" value="1"/>
</dbReference>
<reference evidence="2 3" key="1">
    <citation type="submission" date="2022-10" db="EMBL/GenBank/DDBJ databases">
        <title>The complete genomes of actinobacterial strains from the NBC collection.</title>
        <authorList>
            <person name="Joergensen T.S."/>
            <person name="Alvarez Arevalo M."/>
            <person name="Sterndorff E.B."/>
            <person name="Faurdal D."/>
            <person name="Vuksanovic O."/>
            <person name="Mourched A.-S."/>
            <person name="Charusanti P."/>
            <person name="Shaw S."/>
            <person name="Blin K."/>
            <person name="Weber T."/>
        </authorList>
    </citation>
    <scope>NUCLEOTIDE SEQUENCE [LARGE SCALE GENOMIC DNA]</scope>
    <source>
        <strain evidence="2 3">NBC_01247</strain>
    </source>
</reference>
<gene>
    <name evidence="2" type="ORF">OG469_27645</name>
</gene>
<organism evidence="2 3">
    <name type="scientific">Kitasatospora herbaricolor</name>
    <dbReference type="NCBI Taxonomy" id="68217"/>
    <lineage>
        <taxon>Bacteria</taxon>
        <taxon>Bacillati</taxon>
        <taxon>Actinomycetota</taxon>
        <taxon>Actinomycetes</taxon>
        <taxon>Kitasatosporales</taxon>
        <taxon>Streptomycetaceae</taxon>
        <taxon>Kitasatospora</taxon>
    </lineage>
</organism>
<dbReference type="InterPro" id="IPR001387">
    <property type="entry name" value="Cro/C1-type_HTH"/>
</dbReference>
<name>A0ABZ1WDT2_9ACTN</name>
<dbReference type="PANTHER" id="PTHR35010:SF2">
    <property type="entry name" value="BLL4672 PROTEIN"/>
    <property type="match status" value="1"/>
</dbReference>
<sequence length="308" mass="33747">MSLPTAPAGTHPGRAAGTAAAVDAAQAAVPAHFAAPAALRRHELAAFLRSRRERIAPEQVGLPVTGRRRTPGLRREEVAQLAAVGVTWYTWLEQGRAIQVSVQVLDAVARALLLDRNERAHLFALAGADDPSPVLECATVTPAVRLMLDQFGPMPAAVVNSRYDVLAYNHAYTHIVGDLEAMPFEGRNLIWMAFTPSRFQDVLVDVEVEREGMVARFRSAMADHSAEPAWKALLARLRQASPDFEAAWERHEVQRPGNGVKRFLIPEAGLLSFDYTGLWLGPRVGPRLIVYTPRCEETRERLAALAAA</sequence>
<feature type="domain" description="HTH cro/C1-type" evidence="1">
    <location>
        <begin position="47"/>
        <end position="119"/>
    </location>
</feature>
<dbReference type="Pfam" id="PF13560">
    <property type="entry name" value="HTH_31"/>
    <property type="match status" value="1"/>
</dbReference>
<evidence type="ECO:0000313" key="3">
    <source>
        <dbReference type="Proteomes" id="UP001432014"/>
    </source>
</evidence>
<evidence type="ECO:0000259" key="1">
    <source>
        <dbReference type="SMART" id="SM00530"/>
    </source>
</evidence>
<accession>A0ABZ1WDT2</accession>